<name>A0ABY6GQL9_9GAMM</name>
<feature type="compositionally biased region" description="Acidic residues" evidence="1">
    <location>
        <begin position="252"/>
        <end position="282"/>
    </location>
</feature>
<dbReference type="RefSeq" id="WP_262596768.1">
    <property type="nucleotide sequence ID" value="NZ_CP103300.1"/>
</dbReference>
<feature type="compositionally biased region" description="Gly residues" evidence="1">
    <location>
        <begin position="284"/>
        <end position="295"/>
    </location>
</feature>
<feature type="region of interest" description="Disordered" evidence="1">
    <location>
        <begin position="249"/>
        <end position="325"/>
    </location>
</feature>
<protein>
    <submittedName>
        <fullName evidence="2">Uncharacterized protein</fullName>
    </submittedName>
</protein>
<keyword evidence="3" id="KW-1185">Reference proteome</keyword>
<sequence>MKVLIYHLVRAALLCLMAITTPVLTHAEIIHLKGSVKFTDAKGKSRTFKLTGFTTLLDKKATITSQWNCFESSLYPLMETRKIIFSAPGCSQPMAGQHSHDRHLQSIMSISLPSEFFNYQMDNSGWLELIIERFFEQLNELSRMVPETTDYQQLLATINQPVNSINIFSVYLPLNVLIPSVPDEANGVYNRYSIEPDAEHRSMELHILRSNGDIRTIHISENEIGNIVVSYTENDIEWHFELPHNNMWASESEGESESGNEGVSEEESESGNEGGSEGESESGNEGGSESGNEGGSEGESESGNEGGAQSYDQNSRIRTVFDEQAEQAPEPVTLIRNHWFYTSF</sequence>
<evidence type="ECO:0000256" key="1">
    <source>
        <dbReference type="SAM" id="MobiDB-lite"/>
    </source>
</evidence>
<reference evidence="2" key="1">
    <citation type="submission" date="2022-10" db="EMBL/GenBank/DDBJ databases">
        <title>Completed Genome Sequence of two octocoral isolated bacterium, Endozoicomonas euniceicola EF212T and Endozoicomonas gorgoniicola PS125T.</title>
        <authorList>
            <person name="Chiou Y.-J."/>
            <person name="Chen Y.-H."/>
        </authorList>
    </citation>
    <scope>NUCLEOTIDE SEQUENCE</scope>
    <source>
        <strain evidence="2">EF212</strain>
    </source>
</reference>
<gene>
    <name evidence="2" type="ORF">NX720_19230</name>
</gene>
<dbReference type="Proteomes" id="UP001163255">
    <property type="component" value="Chromosome"/>
</dbReference>
<proteinExistence type="predicted"/>
<dbReference type="EMBL" id="CP103300">
    <property type="protein sequence ID" value="UYM14985.1"/>
    <property type="molecule type" value="Genomic_DNA"/>
</dbReference>
<accession>A0ABY6GQL9</accession>
<evidence type="ECO:0000313" key="2">
    <source>
        <dbReference type="EMBL" id="UYM14985.1"/>
    </source>
</evidence>
<evidence type="ECO:0000313" key="3">
    <source>
        <dbReference type="Proteomes" id="UP001163255"/>
    </source>
</evidence>
<organism evidence="2 3">
    <name type="scientific">Endozoicomonas euniceicola</name>
    <dbReference type="NCBI Taxonomy" id="1234143"/>
    <lineage>
        <taxon>Bacteria</taxon>
        <taxon>Pseudomonadati</taxon>
        <taxon>Pseudomonadota</taxon>
        <taxon>Gammaproteobacteria</taxon>
        <taxon>Oceanospirillales</taxon>
        <taxon>Endozoicomonadaceae</taxon>
        <taxon>Endozoicomonas</taxon>
    </lineage>
</organism>